<evidence type="ECO:0000256" key="3">
    <source>
        <dbReference type="ARBA" id="ARBA00010718"/>
    </source>
</evidence>
<comment type="similarity">
    <text evidence="3 15">Belongs to the alpha-carbonic anhydrase family.</text>
</comment>
<evidence type="ECO:0000256" key="11">
    <source>
        <dbReference type="ARBA" id="ARBA00023157"/>
    </source>
</evidence>
<dbReference type="PROSITE" id="PS51144">
    <property type="entry name" value="ALPHA_CA_2"/>
    <property type="match status" value="1"/>
</dbReference>
<dbReference type="InterPro" id="IPR023561">
    <property type="entry name" value="Carbonic_anhydrase_a-class"/>
</dbReference>
<dbReference type="GO" id="GO:0005737">
    <property type="term" value="C:cytoplasm"/>
    <property type="evidence" value="ECO:0007669"/>
    <property type="project" value="TreeGrafter"/>
</dbReference>
<keyword evidence="13 15" id="KW-0456">Lyase</keyword>
<dbReference type="SUPFAM" id="SSF51069">
    <property type="entry name" value="Carbonic anhydrase"/>
    <property type="match status" value="1"/>
</dbReference>
<evidence type="ECO:0000256" key="7">
    <source>
        <dbReference type="ARBA" id="ARBA00022723"/>
    </source>
</evidence>
<protein>
    <recommendedName>
        <fullName evidence="4 15">Carbonic anhydrase</fullName>
        <ecNumber evidence="4 15">4.2.1.1</ecNumber>
    </recommendedName>
</protein>
<gene>
    <name evidence="17" type="primary">ca4</name>
</gene>
<sequence>MSWGYKNTNGPHTWAVIYPDAAGQAQSPIDIDTTETIFESDLAATPMSVNYKPEDRFTASNTGASFKVNINNVSELRGGPLNGCYRLEQFHLHWGSCDDHGSEHTIDGKTYAAELHLVHWNCSKYSSFSEAVAEPDGLAVLGIMIQSGAEHEGFKDMVDTTRNVRKRGQTCQVLKSFNPTVLLPDNMNDFWTYHGSLTTPPCYESVQWIVFKQAVQYSPNQLQALRSLLNADTDGECIIDNYRPPMPIGNRKIRASFKGIV</sequence>
<evidence type="ECO:0000256" key="13">
    <source>
        <dbReference type="ARBA" id="ARBA00023239"/>
    </source>
</evidence>
<reference evidence="17" key="1">
    <citation type="submission" date="2019-03" db="EMBL/GenBank/DDBJ databases">
        <title>Identification and selection pressure analysis in carbonic anhydrase from deep sea cold seep clam.</title>
        <authorList>
            <person name="Kong X."/>
            <person name="Zhang H."/>
        </authorList>
    </citation>
    <scope>NUCLEOTIDE SEQUENCE</scope>
</reference>
<keyword evidence="9 15" id="KW-0862">Zinc</keyword>
<dbReference type="GO" id="GO:0008270">
    <property type="term" value="F:zinc ion binding"/>
    <property type="evidence" value="ECO:0007669"/>
    <property type="project" value="UniProtKB-UniRule"/>
</dbReference>
<dbReference type="FunFam" id="3.10.200.10:FF:000003">
    <property type="entry name" value="Carbonic anhydrase 12"/>
    <property type="match status" value="1"/>
</dbReference>
<evidence type="ECO:0000259" key="16">
    <source>
        <dbReference type="PROSITE" id="PS51144"/>
    </source>
</evidence>
<evidence type="ECO:0000256" key="1">
    <source>
        <dbReference type="ARBA" id="ARBA00001947"/>
    </source>
</evidence>
<dbReference type="Pfam" id="PF00194">
    <property type="entry name" value="Carb_anhydrase"/>
    <property type="match status" value="1"/>
</dbReference>
<comment type="catalytic activity">
    <reaction evidence="14 15">
        <text>hydrogencarbonate + H(+) = CO2 + H2O</text>
        <dbReference type="Rhea" id="RHEA:10748"/>
        <dbReference type="ChEBI" id="CHEBI:15377"/>
        <dbReference type="ChEBI" id="CHEBI:15378"/>
        <dbReference type="ChEBI" id="CHEBI:16526"/>
        <dbReference type="ChEBI" id="CHEBI:17544"/>
        <dbReference type="EC" id="4.2.1.1"/>
    </reaction>
</comment>
<name>A0A5P8D2K2_9BIVA</name>
<keyword evidence="5" id="KW-0964">Secreted</keyword>
<dbReference type="PANTHER" id="PTHR18952:SF141">
    <property type="entry name" value="CARBONIC ANHYDRASE"/>
    <property type="match status" value="1"/>
</dbReference>
<accession>A0A5P8D2K2</accession>
<dbReference type="EMBL" id="MK674598">
    <property type="protein sequence ID" value="QFP92278.1"/>
    <property type="molecule type" value="mRNA"/>
</dbReference>
<evidence type="ECO:0000256" key="14">
    <source>
        <dbReference type="ARBA" id="ARBA00048348"/>
    </source>
</evidence>
<comment type="cofactor">
    <cofactor evidence="1 15">
        <name>Zn(2+)</name>
        <dbReference type="ChEBI" id="CHEBI:29105"/>
    </cofactor>
</comment>
<keyword evidence="10" id="KW-0106">Calcium</keyword>
<dbReference type="InterPro" id="IPR018338">
    <property type="entry name" value="Carbonic_anhydrase_a-class_CS"/>
</dbReference>
<evidence type="ECO:0000256" key="9">
    <source>
        <dbReference type="ARBA" id="ARBA00022833"/>
    </source>
</evidence>
<evidence type="ECO:0000256" key="5">
    <source>
        <dbReference type="ARBA" id="ARBA00022525"/>
    </source>
</evidence>
<organism evidence="17">
    <name type="scientific">Archivesica packardana</name>
    <dbReference type="NCBI Taxonomy" id="1299447"/>
    <lineage>
        <taxon>Eukaryota</taxon>
        <taxon>Metazoa</taxon>
        <taxon>Spiralia</taxon>
        <taxon>Lophotrochozoa</taxon>
        <taxon>Mollusca</taxon>
        <taxon>Bivalvia</taxon>
        <taxon>Autobranchia</taxon>
        <taxon>Heteroconchia</taxon>
        <taxon>Euheterodonta</taxon>
        <taxon>Imparidentia</taxon>
        <taxon>Neoheterodontei</taxon>
        <taxon>Venerida</taxon>
        <taxon>Glossoidea</taxon>
        <taxon>Vesicomyidae</taxon>
        <taxon>Archivesica</taxon>
    </lineage>
</organism>
<evidence type="ECO:0000256" key="2">
    <source>
        <dbReference type="ARBA" id="ARBA00004498"/>
    </source>
</evidence>
<evidence type="ECO:0000256" key="8">
    <source>
        <dbReference type="ARBA" id="ARBA00022737"/>
    </source>
</evidence>
<evidence type="ECO:0000256" key="12">
    <source>
        <dbReference type="ARBA" id="ARBA00023180"/>
    </source>
</evidence>
<proteinExistence type="evidence at transcript level"/>
<comment type="subcellular location">
    <subcellularLocation>
        <location evidence="2">Secreted</location>
        <location evidence="2">Extracellular space</location>
        <location evidence="2">Extracellular matrix</location>
    </subcellularLocation>
</comment>
<dbReference type="InterPro" id="IPR036398">
    <property type="entry name" value="CA_dom_sf"/>
</dbReference>
<dbReference type="PROSITE" id="PS00162">
    <property type="entry name" value="ALPHA_CA_1"/>
    <property type="match status" value="1"/>
</dbReference>
<keyword evidence="6" id="KW-0272">Extracellular matrix</keyword>
<keyword evidence="7 15" id="KW-0479">Metal-binding</keyword>
<dbReference type="InterPro" id="IPR001148">
    <property type="entry name" value="CA_dom"/>
</dbReference>
<comment type="function">
    <text evidence="15">Reversible hydration of carbon dioxide.</text>
</comment>
<evidence type="ECO:0000313" key="17">
    <source>
        <dbReference type="EMBL" id="QFP92278.1"/>
    </source>
</evidence>
<dbReference type="GO" id="GO:0004089">
    <property type="term" value="F:carbonate dehydratase activity"/>
    <property type="evidence" value="ECO:0007669"/>
    <property type="project" value="UniProtKB-UniRule"/>
</dbReference>
<dbReference type="Gene3D" id="3.10.200.10">
    <property type="entry name" value="Alpha carbonic anhydrase"/>
    <property type="match status" value="1"/>
</dbReference>
<dbReference type="PANTHER" id="PTHR18952">
    <property type="entry name" value="CARBONIC ANHYDRASE"/>
    <property type="match status" value="1"/>
</dbReference>
<dbReference type="AlphaFoldDB" id="A0A5P8D2K2"/>
<keyword evidence="8" id="KW-0677">Repeat</keyword>
<evidence type="ECO:0000256" key="6">
    <source>
        <dbReference type="ARBA" id="ARBA00022530"/>
    </source>
</evidence>
<feature type="domain" description="Alpha-carbonic anhydrase" evidence="16">
    <location>
        <begin position="1"/>
        <end position="257"/>
    </location>
</feature>
<keyword evidence="12" id="KW-0325">Glycoprotein</keyword>
<keyword evidence="11" id="KW-1015">Disulfide bond</keyword>
<dbReference type="SMART" id="SM01057">
    <property type="entry name" value="Carb_anhydrase"/>
    <property type="match status" value="1"/>
</dbReference>
<evidence type="ECO:0000256" key="4">
    <source>
        <dbReference type="ARBA" id="ARBA00012925"/>
    </source>
</evidence>
<evidence type="ECO:0000256" key="10">
    <source>
        <dbReference type="ARBA" id="ARBA00022837"/>
    </source>
</evidence>
<evidence type="ECO:0000256" key="15">
    <source>
        <dbReference type="RuleBase" id="RU367011"/>
    </source>
</evidence>
<dbReference type="EC" id="4.2.1.1" evidence="4 15"/>